<keyword evidence="1" id="KW-0472">Membrane</keyword>
<name>A0A6J4QVY4_9ACTN</name>
<gene>
    <name evidence="2" type="ORF">AVDCRST_MAG58-2171</name>
</gene>
<evidence type="ECO:0000313" key="2">
    <source>
        <dbReference type="EMBL" id="CAA9452202.1"/>
    </source>
</evidence>
<feature type="transmembrane region" description="Helical" evidence="1">
    <location>
        <begin position="121"/>
        <end position="147"/>
    </location>
</feature>
<keyword evidence="1" id="KW-0812">Transmembrane</keyword>
<keyword evidence="1" id="KW-1133">Transmembrane helix</keyword>
<dbReference type="EMBL" id="CADCVF010000024">
    <property type="protein sequence ID" value="CAA9452202.1"/>
    <property type="molecule type" value="Genomic_DNA"/>
</dbReference>
<reference evidence="2" key="1">
    <citation type="submission" date="2020-02" db="EMBL/GenBank/DDBJ databases">
        <authorList>
            <person name="Meier V. D."/>
        </authorList>
    </citation>
    <scope>NUCLEOTIDE SEQUENCE</scope>
    <source>
        <strain evidence="2">AVDCRST_MAG58</strain>
    </source>
</reference>
<proteinExistence type="predicted"/>
<protein>
    <submittedName>
        <fullName evidence="2">Uncharacterized protein</fullName>
    </submittedName>
</protein>
<dbReference type="AlphaFoldDB" id="A0A6J4QVY4"/>
<sequence length="151" mass="16362">MRIFLMAAAVLIALSNAILYSLIGNNTFTNLFDFHLDPWSLCALYALCAIFAGLMVAGVLISLAEKILRESFFARYGVMVLAICFGGAILAILLTTVTYLFDDAAYVPRATSETIYTLVLVTIPGATLGAIEGVILAFPLAWLLGLFKERD</sequence>
<feature type="transmembrane region" description="Helical" evidence="1">
    <location>
        <begin position="43"/>
        <end position="64"/>
    </location>
</feature>
<organism evidence="2">
    <name type="scientific">uncultured Rubrobacteraceae bacterium</name>
    <dbReference type="NCBI Taxonomy" id="349277"/>
    <lineage>
        <taxon>Bacteria</taxon>
        <taxon>Bacillati</taxon>
        <taxon>Actinomycetota</taxon>
        <taxon>Rubrobacteria</taxon>
        <taxon>Rubrobacterales</taxon>
        <taxon>Rubrobacteraceae</taxon>
        <taxon>environmental samples</taxon>
    </lineage>
</organism>
<accession>A0A6J4QVY4</accession>
<evidence type="ECO:0000256" key="1">
    <source>
        <dbReference type="SAM" id="Phobius"/>
    </source>
</evidence>
<feature type="transmembrane region" description="Helical" evidence="1">
    <location>
        <begin position="76"/>
        <end position="101"/>
    </location>
</feature>